<gene>
    <name evidence="1" type="ORF">SAMN04488123_10486</name>
</gene>
<keyword evidence="2" id="KW-1185">Reference proteome</keyword>
<sequence length="152" mass="16959">MEPFIVPVSGKVNYRITIDPTVWIFDNRKIELESYFKDPQAWEENTEEGNGHRRWQTNQIRSKKEAVIEGSYGMPLRPFIDNAEPSPSASTLVAITSSGEEITASLEEGKTWIAGFSAEGQALKEDGPIHIYYADGSNQQSPVTNVVALRVD</sequence>
<name>A0A1G8MC84_9BACI</name>
<evidence type="ECO:0008006" key="3">
    <source>
        <dbReference type="Google" id="ProtNLM"/>
    </source>
</evidence>
<dbReference type="EMBL" id="FNEN01000004">
    <property type="protein sequence ID" value="SDI65455.1"/>
    <property type="molecule type" value="Genomic_DNA"/>
</dbReference>
<proteinExistence type="predicted"/>
<reference evidence="1 2" key="1">
    <citation type="submission" date="2016-10" db="EMBL/GenBank/DDBJ databases">
        <authorList>
            <person name="de Groot N.N."/>
        </authorList>
    </citation>
    <scope>NUCLEOTIDE SEQUENCE [LARGE SCALE GENOMIC DNA]</scope>
    <source>
        <strain evidence="1 2">DSM 21771</strain>
    </source>
</reference>
<evidence type="ECO:0000313" key="1">
    <source>
        <dbReference type="EMBL" id="SDI65455.1"/>
    </source>
</evidence>
<dbReference type="Proteomes" id="UP000198853">
    <property type="component" value="Unassembled WGS sequence"/>
</dbReference>
<dbReference type="OrthoDB" id="2404998at2"/>
<organism evidence="1 2">
    <name type="scientific">Natribacillus halophilus</name>
    <dbReference type="NCBI Taxonomy" id="549003"/>
    <lineage>
        <taxon>Bacteria</taxon>
        <taxon>Bacillati</taxon>
        <taxon>Bacillota</taxon>
        <taxon>Bacilli</taxon>
        <taxon>Bacillales</taxon>
        <taxon>Bacillaceae</taxon>
        <taxon>Natribacillus</taxon>
    </lineage>
</organism>
<accession>A0A1G8MC84</accession>
<protein>
    <recommendedName>
        <fullName evidence="3">Peptidyl-prolyl cis-trans isomerase</fullName>
    </recommendedName>
</protein>
<dbReference type="RefSeq" id="WP_090397222.1">
    <property type="nucleotide sequence ID" value="NZ_FNEN01000004.1"/>
</dbReference>
<dbReference type="AlphaFoldDB" id="A0A1G8MC84"/>
<evidence type="ECO:0000313" key="2">
    <source>
        <dbReference type="Proteomes" id="UP000198853"/>
    </source>
</evidence>